<dbReference type="EMBL" id="QDEB01022395">
    <property type="protein sequence ID" value="RZC40868.1"/>
    <property type="molecule type" value="Genomic_DNA"/>
</dbReference>
<dbReference type="STRING" id="1661398.A0A482W907"/>
<dbReference type="PANTHER" id="PTHR21113:SF14">
    <property type="entry name" value="LP24064P"/>
    <property type="match status" value="1"/>
</dbReference>
<feature type="signal peptide" evidence="1">
    <location>
        <begin position="1"/>
        <end position="19"/>
    </location>
</feature>
<dbReference type="OrthoDB" id="64893at2759"/>
<name>A0A482W907_ASBVE</name>
<dbReference type="PANTHER" id="PTHR21113">
    <property type="entry name" value="AGAP001705-PA"/>
    <property type="match status" value="1"/>
</dbReference>
<dbReference type="AlphaFoldDB" id="A0A482W907"/>
<keyword evidence="4" id="KW-1185">Reference proteome</keyword>
<reference evidence="3 4" key="1">
    <citation type="submission" date="2017-03" db="EMBL/GenBank/DDBJ databases">
        <title>Genome of the blue death feigning beetle - Asbolus verrucosus.</title>
        <authorList>
            <person name="Rider S.D."/>
        </authorList>
    </citation>
    <scope>NUCLEOTIDE SEQUENCE [LARGE SCALE GENOMIC DNA]</scope>
    <source>
        <strain evidence="3">Butters</strain>
        <tissue evidence="3">Head and leg muscle</tissue>
    </source>
</reference>
<feature type="domain" description="Chitin-binding type-4" evidence="2">
    <location>
        <begin position="204"/>
        <end position="321"/>
    </location>
</feature>
<protein>
    <submittedName>
        <fullName evidence="3">Chitin bind 3 domain containing protein</fullName>
    </submittedName>
</protein>
<feature type="non-terminal residue" evidence="3">
    <location>
        <position position="323"/>
    </location>
</feature>
<feature type="domain" description="Chitin-binding type-4" evidence="2">
    <location>
        <begin position="20"/>
        <end position="185"/>
    </location>
</feature>
<feature type="chain" id="PRO_5019766124" evidence="1">
    <location>
        <begin position="20"/>
        <end position="323"/>
    </location>
</feature>
<proteinExistence type="predicted"/>
<dbReference type="InterPro" id="IPR004302">
    <property type="entry name" value="Cellulose/chitin-bd_N"/>
</dbReference>
<organism evidence="3 4">
    <name type="scientific">Asbolus verrucosus</name>
    <name type="common">Desert ironclad beetle</name>
    <dbReference type="NCBI Taxonomy" id="1661398"/>
    <lineage>
        <taxon>Eukaryota</taxon>
        <taxon>Metazoa</taxon>
        <taxon>Ecdysozoa</taxon>
        <taxon>Arthropoda</taxon>
        <taxon>Hexapoda</taxon>
        <taxon>Insecta</taxon>
        <taxon>Pterygota</taxon>
        <taxon>Neoptera</taxon>
        <taxon>Endopterygota</taxon>
        <taxon>Coleoptera</taxon>
        <taxon>Polyphaga</taxon>
        <taxon>Cucujiformia</taxon>
        <taxon>Tenebrionidae</taxon>
        <taxon>Pimeliinae</taxon>
        <taxon>Asbolus</taxon>
    </lineage>
</organism>
<comment type="caution">
    <text evidence="3">The sequence shown here is derived from an EMBL/GenBank/DDBJ whole genome shotgun (WGS) entry which is preliminary data.</text>
</comment>
<dbReference type="Proteomes" id="UP000292052">
    <property type="component" value="Unassembled WGS sequence"/>
</dbReference>
<dbReference type="Pfam" id="PF03067">
    <property type="entry name" value="LPMO_10"/>
    <property type="match status" value="2"/>
</dbReference>
<evidence type="ECO:0000256" key="1">
    <source>
        <dbReference type="SAM" id="SignalP"/>
    </source>
</evidence>
<evidence type="ECO:0000313" key="3">
    <source>
        <dbReference type="EMBL" id="RZC40868.1"/>
    </source>
</evidence>
<gene>
    <name evidence="3" type="ORF">BDFB_006839</name>
</gene>
<accession>A0A482W907</accession>
<sequence length="323" mass="35955">MFLSLSIFVLCLFVDNISGHGMMLEPPNRSSLWRFNPKAPVNYDDDQNYCGGMNTQWDSFGGKCGVCGDQYDDPHPQANENTGKYGRGIIAREYTAGSVIDINILLTTNHMGFFNFSLCVLEDPNAPESGEDCFKPVTLGDGSENYKLPNKEEVDQYKVNTTVKLPDGLSCERCVLRWTYTADAPINYDDDQNYCGGMTVQWNRFGGKCGVCGDQYDDPHPQANENTGTYGQGIIAKEYTSGDIIDVNVELTTNHRGFFNFSLCILQDSNGPESGEDCFQPLTLGDESRQHKVVAGEMKINTTVKLPDGVTCDRCVLRWHYQA</sequence>
<evidence type="ECO:0000259" key="2">
    <source>
        <dbReference type="Pfam" id="PF03067"/>
    </source>
</evidence>
<evidence type="ECO:0000313" key="4">
    <source>
        <dbReference type="Proteomes" id="UP000292052"/>
    </source>
</evidence>
<keyword evidence="1" id="KW-0732">Signal</keyword>